<dbReference type="Proteomes" id="UP000492821">
    <property type="component" value="Unassembled WGS sequence"/>
</dbReference>
<organism evidence="2 3">
    <name type="scientific">Panagrellus redivivus</name>
    <name type="common">Microworm</name>
    <dbReference type="NCBI Taxonomy" id="6233"/>
    <lineage>
        <taxon>Eukaryota</taxon>
        <taxon>Metazoa</taxon>
        <taxon>Ecdysozoa</taxon>
        <taxon>Nematoda</taxon>
        <taxon>Chromadorea</taxon>
        <taxon>Rhabditida</taxon>
        <taxon>Tylenchina</taxon>
        <taxon>Panagrolaimomorpha</taxon>
        <taxon>Panagrolaimoidea</taxon>
        <taxon>Panagrolaimidae</taxon>
        <taxon>Panagrellus</taxon>
    </lineage>
</organism>
<dbReference type="AlphaFoldDB" id="A0A7E4V0L6"/>
<keyword evidence="2" id="KW-1185">Reference proteome</keyword>
<keyword evidence="1" id="KW-0472">Membrane</keyword>
<keyword evidence="1" id="KW-1133">Transmembrane helix</keyword>
<accession>A0A7E4V0L6</accession>
<feature type="transmembrane region" description="Helical" evidence="1">
    <location>
        <begin position="49"/>
        <end position="74"/>
    </location>
</feature>
<reference evidence="2" key="1">
    <citation type="journal article" date="2013" name="Genetics">
        <title>The draft genome and transcriptome of Panagrellus redivivus are shaped by the harsh demands of a free-living lifestyle.</title>
        <authorList>
            <person name="Srinivasan J."/>
            <person name="Dillman A.R."/>
            <person name="Macchietto M.G."/>
            <person name="Heikkinen L."/>
            <person name="Lakso M."/>
            <person name="Fracchia K.M."/>
            <person name="Antoshechkin I."/>
            <person name="Mortazavi A."/>
            <person name="Wong G."/>
            <person name="Sternberg P.W."/>
        </authorList>
    </citation>
    <scope>NUCLEOTIDE SEQUENCE [LARGE SCALE GENOMIC DNA]</scope>
    <source>
        <strain evidence="2">MT8872</strain>
    </source>
</reference>
<dbReference type="WBParaSite" id="Pan_g14808.t1">
    <property type="protein sequence ID" value="Pan_g14808.t1"/>
    <property type="gene ID" value="Pan_g14808"/>
</dbReference>
<proteinExistence type="predicted"/>
<sequence length="269" mass="30789">MSCHRRFVLFAFPFGLITTITITLAIPIYDVSDKSIRLSGILSLLDNGNTAPILTSLILVCTYILSDIQLIMLINRYDFVSKKILKPSRWTFRGIYFIIALSNIFQSTLSTTSCFHHAIPFGITTNYRWIDSAFKPLYLMYYITRVIAFLYIIHLNIDFRKVLEIRSMPNVIRFHKMVLRAIIANVIVQLLFTQLPILVAMAAFSSYNVSLTQMFVNFGVCSFNCTFLGCMLATLYFVKPYRKFVVSLFGSINNVMPVEMSVSAYNATF</sequence>
<protein>
    <submittedName>
        <fullName evidence="3">G protein-coupled receptor</fullName>
    </submittedName>
</protein>
<evidence type="ECO:0000313" key="2">
    <source>
        <dbReference type="Proteomes" id="UP000492821"/>
    </source>
</evidence>
<feature type="transmembrane region" description="Helical" evidence="1">
    <location>
        <begin position="95"/>
        <end position="119"/>
    </location>
</feature>
<evidence type="ECO:0000256" key="1">
    <source>
        <dbReference type="SAM" id="Phobius"/>
    </source>
</evidence>
<name>A0A7E4V0L6_PANRE</name>
<feature type="transmembrane region" description="Helical" evidence="1">
    <location>
        <begin position="215"/>
        <end position="238"/>
    </location>
</feature>
<reference evidence="3" key="2">
    <citation type="submission" date="2020-10" db="UniProtKB">
        <authorList>
            <consortium name="WormBaseParasite"/>
        </authorList>
    </citation>
    <scope>IDENTIFICATION</scope>
</reference>
<feature type="transmembrane region" description="Helical" evidence="1">
    <location>
        <begin position="7"/>
        <end position="29"/>
    </location>
</feature>
<feature type="transmembrane region" description="Helical" evidence="1">
    <location>
        <begin position="178"/>
        <end position="203"/>
    </location>
</feature>
<feature type="transmembrane region" description="Helical" evidence="1">
    <location>
        <begin position="139"/>
        <end position="157"/>
    </location>
</feature>
<keyword evidence="1" id="KW-0812">Transmembrane</keyword>
<evidence type="ECO:0000313" key="3">
    <source>
        <dbReference type="WBParaSite" id="Pan_g14808.t1"/>
    </source>
</evidence>